<evidence type="ECO:0000256" key="1">
    <source>
        <dbReference type="SAM" id="MobiDB-lite"/>
    </source>
</evidence>
<dbReference type="AlphaFoldDB" id="A0A8K0TR81"/>
<evidence type="ECO:0000259" key="2">
    <source>
        <dbReference type="Pfam" id="PF26013"/>
    </source>
</evidence>
<feature type="compositionally biased region" description="Low complexity" evidence="1">
    <location>
        <begin position="754"/>
        <end position="767"/>
    </location>
</feature>
<reference evidence="3" key="1">
    <citation type="journal article" date="2021" name="Nat. Commun.">
        <title>Genetic determinants of endophytism in the Arabidopsis root mycobiome.</title>
        <authorList>
            <person name="Mesny F."/>
            <person name="Miyauchi S."/>
            <person name="Thiergart T."/>
            <person name="Pickel B."/>
            <person name="Atanasova L."/>
            <person name="Karlsson M."/>
            <person name="Huettel B."/>
            <person name="Barry K.W."/>
            <person name="Haridas S."/>
            <person name="Chen C."/>
            <person name="Bauer D."/>
            <person name="Andreopoulos W."/>
            <person name="Pangilinan J."/>
            <person name="LaButti K."/>
            <person name="Riley R."/>
            <person name="Lipzen A."/>
            <person name="Clum A."/>
            <person name="Drula E."/>
            <person name="Henrissat B."/>
            <person name="Kohler A."/>
            <person name="Grigoriev I.V."/>
            <person name="Martin F.M."/>
            <person name="Hacquard S."/>
        </authorList>
    </citation>
    <scope>NUCLEOTIDE SEQUENCE</scope>
    <source>
        <strain evidence="3">MPI-CAGE-AT-0016</strain>
    </source>
</reference>
<feature type="region of interest" description="Disordered" evidence="1">
    <location>
        <begin position="1"/>
        <end position="22"/>
    </location>
</feature>
<feature type="compositionally biased region" description="Low complexity" evidence="1">
    <location>
        <begin position="714"/>
        <end position="732"/>
    </location>
</feature>
<feature type="region of interest" description="Disordered" evidence="1">
    <location>
        <begin position="680"/>
        <end position="770"/>
    </location>
</feature>
<dbReference type="EMBL" id="JAGPXD010000001">
    <property type="protein sequence ID" value="KAH7374819.1"/>
    <property type="molecule type" value="Genomic_DNA"/>
</dbReference>
<dbReference type="OrthoDB" id="4114825at2759"/>
<feature type="region of interest" description="Disordered" evidence="1">
    <location>
        <begin position="576"/>
        <end position="609"/>
    </location>
</feature>
<comment type="caution">
    <text evidence="3">The sequence shown here is derived from an EMBL/GenBank/DDBJ whole genome shotgun (WGS) entry which is preliminary data.</text>
</comment>
<feature type="compositionally biased region" description="Low complexity" evidence="1">
    <location>
        <begin position="680"/>
        <end position="695"/>
    </location>
</feature>
<feature type="region of interest" description="Disordered" evidence="1">
    <location>
        <begin position="617"/>
        <end position="636"/>
    </location>
</feature>
<dbReference type="Pfam" id="PF26013">
    <property type="entry name" value="DUF8004"/>
    <property type="match status" value="1"/>
</dbReference>
<keyword evidence="4" id="KW-1185">Reference proteome</keyword>
<feature type="domain" description="DUF8004" evidence="2">
    <location>
        <begin position="202"/>
        <end position="293"/>
    </location>
</feature>
<dbReference type="InterPro" id="IPR058317">
    <property type="entry name" value="DUF8004"/>
</dbReference>
<gene>
    <name evidence="3" type="ORF">B0T11DRAFT_3594</name>
</gene>
<sequence length="846" mass="93876">MSSRRAPPLPPGMQQDPSACMNPGSLISSSDNGFMERRAPANTKVKKWDGAARASSSWDSLRRDPELWYRGGNCFVHLYGKGQSQRGPAFKVPFASLLSAYCHPLLQRCISRDRLEVAGLGLDEFDDLELWNEQNPTRRVDLFIPAPLSADKDDAFRYHITTRNFFAWVFRRSVVGEHLGAALSDLLDSMAEFRTDDCDNVADLLDYMDEEGYLGVDSHPDHAVAVLRLAEAHQIKDGYIHAFTHCVGMSDHLDSAVEYEQVTVASKRLIRRSRLEMDVRLGKAGKTLQTFLEEDLGEPTLMLAPGARAHLDRFRSFLLSFYSSRLGYYPPPTIDSRHTMFERQIYQSMHEDFRALYEFLVDETSTASDRVPSDGGISVIQCVLAFDSRRRYLTLDHPFPLLPEAGGFSAGKRQTWLSRGDKLSPDQRLLAHAALVRATNMDPRVLENGLVRAYRKFEEHMVAPSTRVDRSEKISLTDARKVRWIMIYSVYQVLRQCVRVAPEVSDTDVDYNLCVSVDGLPPWEANGEINSPASTQGAWDKDDEEAMYSPLMDFSMDIETEADHQILVRTIVQQTVQPGQGPPSSSWTLSSGGGNSSGGSRRSKSIKSASRKFSRSMSLFNKKSAPAGAEPVSAPARRNSMYQEIVVRGYGNGTNDVATKCPPPPLPEIDTAAAAAYRPPVVRSHSRSSYSSSVYTDSAGDASSRLSATDTAESSLPSDSPRSSKSQPVSVSAGACPPILSPIPVRSRRREVESMMSDSDGFSSGSEEVTSPDYARCYEDLVQEERDRAELCPAPLQIRKTASAAGCRRSSFSNTPPEAYPVQGPAATMPRFEKEVIRGRRRGRHF</sequence>
<feature type="compositionally biased region" description="Low complexity" evidence="1">
    <location>
        <begin position="577"/>
        <end position="590"/>
    </location>
</feature>
<accession>A0A8K0TR81</accession>
<evidence type="ECO:0000313" key="4">
    <source>
        <dbReference type="Proteomes" id="UP000813385"/>
    </source>
</evidence>
<dbReference type="PANTHER" id="PTHR39601">
    <property type="entry name" value="CHORIOGENIN HMINOR"/>
    <property type="match status" value="1"/>
</dbReference>
<dbReference type="PANTHER" id="PTHR39601:SF1">
    <property type="entry name" value="CHORIOGENIN HMINOR"/>
    <property type="match status" value="1"/>
</dbReference>
<dbReference type="Proteomes" id="UP000813385">
    <property type="component" value="Unassembled WGS sequence"/>
</dbReference>
<protein>
    <recommendedName>
        <fullName evidence="2">DUF8004 domain-containing protein</fullName>
    </recommendedName>
</protein>
<organism evidence="3 4">
    <name type="scientific">Plectosphaerella cucumerina</name>
    <dbReference type="NCBI Taxonomy" id="40658"/>
    <lineage>
        <taxon>Eukaryota</taxon>
        <taxon>Fungi</taxon>
        <taxon>Dikarya</taxon>
        <taxon>Ascomycota</taxon>
        <taxon>Pezizomycotina</taxon>
        <taxon>Sordariomycetes</taxon>
        <taxon>Hypocreomycetidae</taxon>
        <taxon>Glomerellales</taxon>
        <taxon>Plectosphaerellaceae</taxon>
        <taxon>Plectosphaerella</taxon>
    </lineage>
</organism>
<proteinExistence type="predicted"/>
<name>A0A8K0TR81_9PEZI</name>
<evidence type="ECO:0000313" key="3">
    <source>
        <dbReference type="EMBL" id="KAH7374819.1"/>
    </source>
</evidence>
<feature type="compositionally biased region" description="Polar residues" evidence="1">
    <location>
        <begin position="704"/>
        <end position="713"/>
    </location>
</feature>